<organism evidence="2 3">
    <name type="scientific">Caldisalinibacter kiritimatiensis</name>
    <dbReference type="NCBI Taxonomy" id="1304284"/>
    <lineage>
        <taxon>Bacteria</taxon>
        <taxon>Bacillati</taxon>
        <taxon>Bacillota</taxon>
        <taxon>Tissierellia</taxon>
        <taxon>Tissierellales</taxon>
        <taxon>Thermohalobacteraceae</taxon>
        <taxon>Caldisalinibacter</taxon>
    </lineage>
</organism>
<reference evidence="2 3" key="1">
    <citation type="journal article" date="2015" name="Geomicrobiol. J.">
        <title>Caldisalinibacter kiritimatiensis gen. nov., sp. nov., a moderately thermohalophilic thiosulfate-reducing bacterium from a hypersaline microbial mat.</title>
        <authorList>
            <person name="Ben Hania W."/>
            <person name="Joseph M."/>
            <person name="Fiebig A."/>
            <person name="Bunk B."/>
            <person name="Klenk H.-P."/>
            <person name="Fardeau M.-L."/>
            <person name="Spring S."/>
        </authorList>
    </citation>
    <scope>NUCLEOTIDE SEQUENCE [LARGE SCALE GENOMIC DNA]</scope>
    <source>
        <strain evidence="2 3">L21-TH-D2</strain>
    </source>
</reference>
<keyword evidence="1" id="KW-0472">Membrane</keyword>
<protein>
    <submittedName>
        <fullName evidence="2">Uncharacterized protein</fullName>
    </submittedName>
</protein>
<dbReference type="Proteomes" id="UP000013378">
    <property type="component" value="Unassembled WGS sequence"/>
</dbReference>
<keyword evidence="1" id="KW-0812">Transmembrane</keyword>
<proteinExistence type="predicted"/>
<evidence type="ECO:0000313" key="2">
    <source>
        <dbReference type="EMBL" id="EOD00825.1"/>
    </source>
</evidence>
<feature type="transmembrane region" description="Helical" evidence="1">
    <location>
        <begin position="26"/>
        <end position="48"/>
    </location>
</feature>
<gene>
    <name evidence="2" type="ORF">L21TH_1101</name>
</gene>
<dbReference type="AlphaFoldDB" id="R1CET9"/>
<dbReference type="RefSeq" id="WP_006311237.1">
    <property type="nucleotide sequence ID" value="NZ_ARZA01000111.1"/>
</dbReference>
<name>R1CET9_9FIRM</name>
<sequence length="69" mass="7998">MGKVINFADAKKRIKRKEKLGNRKRFAPTMIIIISLLIIILVTVTVFFEDKATSFRENTIYTRTGMSVY</sequence>
<dbReference type="EMBL" id="ARZA01000111">
    <property type="protein sequence ID" value="EOD00825.1"/>
    <property type="molecule type" value="Genomic_DNA"/>
</dbReference>
<keyword evidence="3" id="KW-1185">Reference proteome</keyword>
<accession>R1CET9</accession>
<evidence type="ECO:0000256" key="1">
    <source>
        <dbReference type="SAM" id="Phobius"/>
    </source>
</evidence>
<comment type="caution">
    <text evidence="2">The sequence shown here is derived from an EMBL/GenBank/DDBJ whole genome shotgun (WGS) entry which is preliminary data.</text>
</comment>
<keyword evidence="1" id="KW-1133">Transmembrane helix</keyword>
<evidence type="ECO:0000313" key="3">
    <source>
        <dbReference type="Proteomes" id="UP000013378"/>
    </source>
</evidence>